<keyword evidence="7 8" id="KW-0472">Membrane</keyword>
<evidence type="ECO:0000256" key="3">
    <source>
        <dbReference type="ARBA" id="ARBA00022448"/>
    </source>
</evidence>
<evidence type="ECO:0000256" key="7">
    <source>
        <dbReference type="ARBA" id="ARBA00023136"/>
    </source>
</evidence>
<dbReference type="PANTHER" id="PTHR11562:SF17">
    <property type="entry name" value="RE54080P-RELATED"/>
    <property type="match status" value="1"/>
</dbReference>
<feature type="domain" description="Cation efflux protein cytoplasmic" evidence="10">
    <location>
        <begin position="276"/>
        <end position="345"/>
    </location>
</feature>
<comment type="similarity">
    <text evidence="2">Belongs to the cation diffusion facilitator (CDF) transporter (TC 2.A.4) family. SLC30A subfamily.</text>
</comment>
<dbReference type="InterPro" id="IPR027470">
    <property type="entry name" value="Cation_efflux_CTD"/>
</dbReference>
<feature type="transmembrane region" description="Helical" evidence="8">
    <location>
        <begin position="75"/>
        <end position="94"/>
    </location>
</feature>
<keyword evidence="4 8" id="KW-0812">Transmembrane</keyword>
<evidence type="ECO:0000259" key="9">
    <source>
        <dbReference type="Pfam" id="PF01545"/>
    </source>
</evidence>
<dbReference type="GO" id="GO:0005886">
    <property type="term" value="C:plasma membrane"/>
    <property type="evidence" value="ECO:0007669"/>
    <property type="project" value="TreeGrafter"/>
</dbReference>
<feature type="transmembrane region" description="Helical" evidence="8">
    <location>
        <begin position="238"/>
        <end position="256"/>
    </location>
</feature>
<dbReference type="NCBIfam" id="TIGR01297">
    <property type="entry name" value="CDF"/>
    <property type="match status" value="1"/>
</dbReference>
<organism evidence="11 12">
    <name type="scientific">Salinispora arenicola</name>
    <dbReference type="NCBI Taxonomy" id="168697"/>
    <lineage>
        <taxon>Bacteria</taxon>
        <taxon>Bacillati</taxon>
        <taxon>Actinomycetota</taxon>
        <taxon>Actinomycetes</taxon>
        <taxon>Micromonosporales</taxon>
        <taxon>Micromonosporaceae</taxon>
        <taxon>Salinispora</taxon>
    </lineage>
</organism>
<gene>
    <name evidence="11" type="ORF">FB564_2750</name>
</gene>
<accession>A0A542XP24</accession>
<evidence type="ECO:0000313" key="12">
    <source>
        <dbReference type="Proteomes" id="UP000315983"/>
    </source>
</evidence>
<evidence type="ECO:0000256" key="6">
    <source>
        <dbReference type="ARBA" id="ARBA00023065"/>
    </source>
</evidence>
<dbReference type="SUPFAM" id="SSF161111">
    <property type="entry name" value="Cation efflux protein transmembrane domain-like"/>
    <property type="match status" value="1"/>
</dbReference>
<dbReference type="Gene3D" id="1.20.1510.10">
    <property type="entry name" value="Cation efflux protein transmembrane domain"/>
    <property type="match status" value="1"/>
</dbReference>
<dbReference type="InterPro" id="IPR058533">
    <property type="entry name" value="Cation_efflux_TM"/>
</dbReference>
<dbReference type="EMBL" id="VFOL01000001">
    <property type="protein sequence ID" value="TQL37585.1"/>
    <property type="molecule type" value="Genomic_DNA"/>
</dbReference>
<dbReference type="InterPro" id="IPR002524">
    <property type="entry name" value="Cation_efflux"/>
</dbReference>
<keyword evidence="5 8" id="KW-1133">Transmembrane helix</keyword>
<dbReference type="Pfam" id="PF16916">
    <property type="entry name" value="ZT_dimer"/>
    <property type="match status" value="1"/>
</dbReference>
<evidence type="ECO:0000256" key="2">
    <source>
        <dbReference type="ARBA" id="ARBA00008873"/>
    </source>
</evidence>
<evidence type="ECO:0000256" key="8">
    <source>
        <dbReference type="SAM" id="Phobius"/>
    </source>
</evidence>
<proteinExistence type="inferred from homology"/>
<dbReference type="SUPFAM" id="SSF160240">
    <property type="entry name" value="Cation efflux protein cytoplasmic domain-like"/>
    <property type="match status" value="1"/>
</dbReference>
<evidence type="ECO:0000256" key="4">
    <source>
        <dbReference type="ARBA" id="ARBA00022692"/>
    </source>
</evidence>
<dbReference type="Proteomes" id="UP000315983">
    <property type="component" value="Unassembled WGS sequence"/>
</dbReference>
<comment type="caution">
    <text evidence="11">The sequence shown here is derived from an EMBL/GenBank/DDBJ whole genome shotgun (WGS) entry which is preliminary data.</text>
</comment>
<keyword evidence="6" id="KW-0406">Ion transport</keyword>
<sequence length="357" mass="37418">MTGTGLGFVPAGTAIVGRVLRHGSERILPNSYTHRNVSIDWGGTGKPAEGIRVGATDGHHHGAVANAGQRHRGRLWAAFALLTTLMAAEAVTAVRTGSLALLSDAGHMFTDVLGIGMALAALTATRRRGRNPQRTFGLYRLEVLAALANALLLSVVSVYVLVEAARRFGDPPEVSTGPMLVVAILGLLANVVAFALLRPGAKESINLQGAYLEVLGDLLGSLGVIAAALVIAGTGWRWADPLVAVAIGLFILPRTWRLGRAALRILVQAAPGHLRVTAVHDRLVAVPGVNEVHDLHIWTLTSGMEVASAHLAVAPGADISAVLGSARTALREEFRIEHATLQVEPDASIGECGSVEW</sequence>
<reference evidence="11 12" key="1">
    <citation type="submission" date="2019-06" db="EMBL/GenBank/DDBJ databases">
        <title>Sequencing the genomes of 1000 actinobacteria strains.</title>
        <authorList>
            <person name="Klenk H.-P."/>
        </authorList>
    </citation>
    <scope>NUCLEOTIDE SEQUENCE [LARGE SCALE GENOMIC DNA]</scope>
    <source>
        <strain evidence="11 12">DSM 44819</strain>
    </source>
</reference>
<dbReference type="GO" id="GO:0005385">
    <property type="term" value="F:zinc ion transmembrane transporter activity"/>
    <property type="evidence" value="ECO:0007669"/>
    <property type="project" value="TreeGrafter"/>
</dbReference>
<dbReference type="InterPro" id="IPR027469">
    <property type="entry name" value="Cation_efflux_TMD_sf"/>
</dbReference>
<evidence type="ECO:0000313" key="11">
    <source>
        <dbReference type="EMBL" id="TQL37585.1"/>
    </source>
</evidence>
<feature type="domain" description="Cation efflux protein transmembrane" evidence="9">
    <location>
        <begin position="75"/>
        <end position="267"/>
    </location>
</feature>
<dbReference type="InterPro" id="IPR050681">
    <property type="entry name" value="CDF/SLC30A"/>
</dbReference>
<comment type="subcellular location">
    <subcellularLocation>
        <location evidence="1">Membrane</location>
        <topology evidence="1">Multi-pass membrane protein</topology>
    </subcellularLocation>
</comment>
<keyword evidence="3" id="KW-0813">Transport</keyword>
<feature type="transmembrane region" description="Helical" evidence="8">
    <location>
        <begin position="174"/>
        <end position="197"/>
    </location>
</feature>
<evidence type="ECO:0000256" key="5">
    <source>
        <dbReference type="ARBA" id="ARBA00022989"/>
    </source>
</evidence>
<feature type="transmembrane region" description="Helical" evidence="8">
    <location>
        <begin position="137"/>
        <end position="162"/>
    </location>
</feature>
<dbReference type="Pfam" id="PF01545">
    <property type="entry name" value="Cation_efflux"/>
    <property type="match status" value="1"/>
</dbReference>
<name>A0A542XP24_SALAC</name>
<dbReference type="InterPro" id="IPR036837">
    <property type="entry name" value="Cation_efflux_CTD_sf"/>
</dbReference>
<dbReference type="AlphaFoldDB" id="A0A542XP24"/>
<evidence type="ECO:0000259" key="10">
    <source>
        <dbReference type="Pfam" id="PF16916"/>
    </source>
</evidence>
<feature type="transmembrane region" description="Helical" evidence="8">
    <location>
        <begin position="209"/>
        <end position="232"/>
    </location>
</feature>
<dbReference type="PANTHER" id="PTHR11562">
    <property type="entry name" value="CATION EFFLUX PROTEIN/ ZINC TRANSPORTER"/>
    <property type="match status" value="1"/>
</dbReference>
<evidence type="ECO:0000256" key="1">
    <source>
        <dbReference type="ARBA" id="ARBA00004141"/>
    </source>
</evidence>
<feature type="transmembrane region" description="Helical" evidence="8">
    <location>
        <begin position="106"/>
        <end position="125"/>
    </location>
</feature>
<protein>
    <submittedName>
        <fullName evidence="11">Cobalt-zinc-cadmium efflux system protein</fullName>
    </submittedName>
</protein>